<dbReference type="Proteomes" id="UP000192707">
    <property type="component" value="Unassembled WGS sequence"/>
</dbReference>
<name>A0A1W9Z6Z9_MYCAI</name>
<keyword evidence="2" id="KW-1185">Reference proteome</keyword>
<evidence type="ECO:0000313" key="2">
    <source>
        <dbReference type="Proteomes" id="UP000192707"/>
    </source>
</evidence>
<comment type="caution">
    <text evidence="1">The sequence shown here is derived from an EMBL/GenBank/DDBJ whole genome shotgun (WGS) entry which is preliminary data.</text>
</comment>
<accession>A0A1W9Z6Z9</accession>
<organism evidence="1 2">
    <name type="scientific">Mycobacterium arosiense ATCC BAA-1401 = DSM 45069</name>
    <dbReference type="NCBI Taxonomy" id="1265311"/>
    <lineage>
        <taxon>Bacteria</taxon>
        <taxon>Bacillati</taxon>
        <taxon>Actinomycetota</taxon>
        <taxon>Actinomycetes</taxon>
        <taxon>Mycobacteriales</taxon>
        <taxon>Mycobacteriaceae</taxon>
        <taxon>Mycobacterium</taxon>
        <taxon>Mycobacterium avium complex (MAC)</taxon>
    </lineage>
</organism>
<proteinExistence type="predicted"/>
<gene>
    <name evidence="1" type="ORF">BST14_24575</name>
</gene>
<dbReference type="OrthoDB" id="9981445at2"/>
<evidence type="ECO:0000313" key="1">
    <source>
        <dbReference type="EMBL" id="ORA08268.1"/>
    </source>
</evidence>
<sequence length="180" mass="19478">MAAAAAPTKSRRPQARTFSLRSVIPAPCRCGQCDRGLTGIYRVSLSNVDWDANASRFGIAFHFRNFATRHNRVATGAAYPLCERFTRRPKKRQAAAGLRLVERSPTGRCATLIETPEKKPGRISAGSQPQRHASPVLIVLTAPPARGSTIYFGWSITGVVSQPAGPPRFGVPRFPSGDPP</sequence>
<reference evidence="1 2" key="1">
    <citation type="submission" date="2016-12" db="EMBL/GenBank/DDBJ databases">
        <title>The new phylogeny of genus Mycobacterium.</title>
        <authorList>
            <person name="Tortoli E."/>
            <person name="Trovato A."/>
            <person name="Cirillo D.M."/>
        </authorList>
    </citation>
    <scope>NUCLEOTIDE SEQUENCE [LARGE SCALE GENOMIC DNA]</scope>
    <source>
        <strain evidence="1 2">DSM 45069</strain>
    </source>
</reference>
<dbReference type="AlphaFoldDB" id="A0A1W9Z6Z9"/>
<dbReference type="EMBL" id="MVHG01000100">
    <property type="protein sequence ID" value="ORA08268.1"/>
    <property type="molecule type" value="Genomic_DNA"/>
</dbReference>
<protein>
    <submittedName>
        <fullName evidence="1">Uncharacterized protein</fullName>
    </submittedName>
</protein>